<feature type="region of interest" description="Disordered" evidence="2">
    <location>
        <begin position="137"/>
        <end position="215"/>
    </location>
</feature>
<feature type="compositionally biased region" description="Polar residues" evidence="2">
    <location>
        <begin position="151"/>
        <end position="160"/>
    </location>
</feature>
<feature type="coiled-coil region" evidence="1">
    <location>
        <begin position="412"/>
        <end position="450"/>
    </location>
</feature>
<feature type="compositionally biased region" description="Acidic residues" evidence="2">
    <location>
        <begin position="302"/>
        <end position="311"/>
    </location>
</feature>
<dbReference type="AlphaFoldDB" id="A0AAV4EDV9"/>
<keyword evidence="3" id="KW-0812">Transmembrane</keyword>
<proteinExistence type="predicted"/>
<keyword evidence="1" id="KW-0175">Coiled coil</keyword>
<evidence type="ECO:0000256" key="2">
    <source>
        <dbReference type="SAM" id="MobiDB-lite"/>
    </source>
</evidence>
<feature type="compositionally biased region" description="Polar residues" evidence="2">
    <location>
        <begin position="89"/>
        <end position="110"/>
    </location>
</feature>
<dbReference type="EMBL" id="BMAT01003631">
    <property type="protein sequence ID" value="GFR59227.1"/>
    <property type="molecule type" value="Genomic_DNA"/>
</dbReference>
<dbReference type="Proteomes" id="UP000762676">
    <property type="component" value="Unassembled WGS sequence"/>
</dbReference>
<evidence type="ECO:0000313" key="4">
    <source>
        <dbReference type="EMBL" id="GFR59227.1"/>
    </source>
</evidence>
<protein>
    <submittedName>
        <fullName evidence="4">Uncharacterized protein</fullName>
    </submittedName>
</protein>
<evidence type="ECO:0000256" key="1">
    <source>
        <dbReference type="SAM" id="Coils"/>
    </source>
</evidence>
<feature type="compositionally biased region" description="Basic and acidic residues" evidence="2">
    <location>
        <begin position="161"/>
        <end position="171"/>
    </location>
</feature>
<feature type="region of interest" description="Disordered" evidence="2">
    <location>
        <begin position="72"/>
        <end position="122"/>
    </location>
</feature>
<keyword evidence="3" id="KW-0472">Membrane</keyword>
<keyword evidence="3" id="KW-1133">Transmembrane helix</keyword>
<evidence type="ECO:0000313" key="5">
    <source>
        <dbReference type="Proteomes" id="UP000762676"/>
    </source>
</evidence>
<gene>
    <name evidence="4" type="ORF">ElyMa_001789000</name>
</gene>
<feature type="compositionally biased region" description="Basic and acidic residues" evidence="2">
    <location>
        <begin position="112"/>
        <end position="122"/>
    </location>
</feature>
<keyword evidence="5" id="KW-1185">Reference proteome</keyword>
<feature type="compositionally biased region" description="Polar residues" evidence="2">
    <location>
        <begin position="713"/>
        <end position="728"/>
    </location>
</feature>
<name>A0AAV4EDV9_9GAST</name>
<evidence type="ECO:0000256" key="3">
    <source>
        <dbReference type="SAM" id="Phobius"/>
    </source>
</evidence>
<comment type="caution">
    <text evidence="4">The sequence shown here is derived from an EMBL/GenBank/DDBJ whole genome shotgun (WGS) entry which is preliminary data.</text>
</comment>
<accession>A0AAV4EDV9</accession>
<feature type="region of interest" description="Disordered" evidence="2">
    <location>
        <begin position="260"/>
        <end position="322"/>
    </location>
</feature>
<feature type="compositionally biased region" description="Basic and acidic residues" evidence="2">
    <location>
        <begin position="204"/>
        <end position="215"/>
    </location>
</feature>
<feature type="transmembrane region" description="Helical" evidence="3">
    <location>
        <begin position="598"/>
        <end position="620"/>
    </location>
</feature>
<organism evidence="4 5">
    <name type="scientific">Elysia marginata</name>
    <dbReference type="NCBI Taxonomy" id="1093978"/>
    <lineage>
        <taxon>Eukaryota</taxon>
        <taxon>Metazoa</taxon>
        <taxon>Spiralia</taxon>
        <taxon>Lophotrochozoa</taxon>
        <taxon>Mollusca</taxon>
        <taxon>Gastropoda</taxon>
        <taxon>Heterobranchia</taxon>
        <taxon>Euthyneura</taxon>
        <taxon>Panpulmonata</taxon>
        <taxon>Sacoglossa</taxon>
        <taxon>Placobranchoidea</taxon>
        <taxon>Plakobranchidae</taxon>
        <taxon>Elysia</taxon>
    </lineage>
</organism>
<feature type="region of interest" description="Disordered" evidence="2">
    <location>
        <begin position="713"/>
        <end position="745"/>
    </location>
</feature>
<reference evidence="4 5" key="1">
    <citation type="journal article" date="2021" name="Elife">
        <title>Chloroplast acquisition without the gene transfer in kleptoplastic sea slugs, Plakobranchus ocellatus.</title>
        <authorList>
            <person name="Maeda T."/>
            <person name="Takahashi S."/>
            <person name="Yoshida T."/>
            <person name="Shimamura S."/>
            <person name="Takaki Y."/>
            <person name="Nagai Y."/>
            <person name="Toyoda A."/>
            <person name="Suzuki Y."/>
            <person name="Arimoto A."/>
            <person name="Ishii H."/>
            <person name="Satoh N."/>
            <person name="Nishiyama T."/>
            <person name="Hasebe M."/>
            <person name="Maruyama T."/>
            <person name="Minagawa J."/>
            <person name="Obokata J."/>
            <person name="Shigenobu S."/>
        </authorList>
    </citation>
    <scope>NUCLEOTIDE SEQUENCE [LARGE SCALE GENOMIC DNA]</scope>
</reference>
<sequence length="745" mass="78463">MMAIMIRMITIIVEIDKFKEGDDGVVGMVTVVNMVVGMVLEENNNERNSRDETLEDSIGGDGEIIAEASIVTERETGEDDAQVKPKDATTASDGVESSQTVPVAETSSTIDEGERRQEEREALRSLEEALGRDAISEGGSSIMEPTPAHNALSQQETGENVDTHLHPEKAGDTVGEQGKHASNAETAALPGTLSAPGETAATESKTDAEEVHKSDHSNLLLKQTSEESTFSQSLPASPVEATAVAVPDSILSDEFRGMRLKSDDNSSLGEISVDPRLDTGSGLDGLIPSESPVGIDALDGAGSDEDSDYPEESNLPSMGQGEGFGKISTFLTGKRYSGAQLNPLEGDVSFRKRVPNALQGSSKDASPLEMVISSKMASDTQEELVSTLDKIRTLQAKVTDVEGDVSEAQSYALEARKEAMEAKDEAIKAKQQATEAMAEALEAKKDASLKRQEIQAISLRSANATATTGPLSQLTDNILAQNSAPHSSGEGESLGFIPSGSTDDLSSIVAGSNPGLSQVTSNAVDQVSSVAVDNVTNVTASVSNTVEDGLGAVRSETRAIAQQGSAIAGKVGDGLQDVRAAAMLVKSGLTFSSIWGEFFVRLCLLLVTIGASGHLIVAIVKTIDDQSYIKLGVYAFILVCIFLPAACLLIYLLVKSNVSALYKATRELNAARKLAHTSTVTFSDHVVELPPLNHHQDNDAEDGLEEISLGSVTSETDTTPITRASSDVLQDGGTPNPAFENNINV</sequence>
<feature type="transmembrane region" description="Helical" evidence="3">
    <location>
        <begin position="632"/>
        <end position="654"/>
    </location>
</feature>